<dbReference type="AlphaFoldDB" id="A0A6C0KS72"/>
<protein>
    <submittedName>
        <fullName evidence="1">Uncharacterized protein</fullName>
    </submittedName>
</protein>
<accession>A0A6C0KS72</accession>
<organism evidence="1">
    <name type="scientific">viral metagenome</name>
    <dbReference type="NCBI Taxonomy" id="1070528"/>
    <lineage>
        <taxon>unclassified sequences</taxon>
        <taxon>metagenomes</taxon>
        <taxon>organismal metagenomes</taxon>
    </lineage>
</organism>
<reference evidence="1" key="1">
    <citation type="journal article" date="2020" name="Nature">
        <title>Giant virus diversity and host interactions through global metagenomics.</title>
        <authorList>
            <person name="Schulz F."/>
            <person name="Roux S."/>
            <person name="Paez-Espino D."/>
            <person name="Jungbluth S."/>
            <person name="Walsh D.A."/>
            <person name="Denef V.J."/>
            <person name="McMahon K.D."/>
            <person name="Konstantinidis K.T."/>
            <person name="Eloe-Fadrosh E.A."/>
            <person name="Kyrpides N.C."/>
            <person name="Woyke T."/>
        </authorList>
    </citation>
    <scope>NUCLEOTIDE SEQUENCE</scope>
    <source>
        <strain evidence="1">GVMAG-S-3300013014-136</strain>
    </source>
</reference>
<proteinExistence type="predicted"/>
<evidence type="ECO:0000313" key="1">
    <source>
        <dbReference type="EMBL" id="QHU20103.1"/>
    </source>
</evidence>
<name>A0A6C0KS72_9ZZZZ</name>
<sequence>MTTLTQGKIDPSGAALTPNNFQFKLAYATLANMTSSPGVGMEVLNPYSPPYQTAMAAFNNGYLNPSQQNYPGNYYTISSAYGKDPVGKLTASRGCAASKVTVPAS</sequence>
<dbReference type="EMBL" id="MN740962">
    <property type="protein sequence ID" value="QHU20103.1"/>
    <property type="molecule type" value="Genomic_DNA"/>
</dbReference>